<evidence type="ECO:0000256" key="1">
    <source>
        <dbReference type="SAM" id="MobiDB-lite"/>
    </source>
</evidence>
<feature type="compositionally biased region" description="Low complexity" evidence="1">
    <location>
        <begin position="61"/>
        <end position="73"/>
    </location>
</feature>
<dbReference type="EMBL" id="KB932992">
    <property type="protein sequence ID" value="EOO01546.1"/>
    <property type="molecule type" value="Genomic_DNA"/>
</dbReference>
<proteinExistence type="predicted"/>
<dbReference type="OrthoDB" id="4097008at2759"/>
<accession>R8BQB2</accession>
<dbReference type="GeneID" id="19323256"/>
<evidence type="ECO:0000313" key="3">
    <source>
        <dbReference type="Proteomes" id="UP000014074"/>
    </source>
</evidence>
<dbReference type="RefSeq" id="XP_007913684.1">
    <property type="nucleotide sequence ID" value="XM_007915493.1"/>
</dbReference>
<feature type="compositionally biased region" description="Acidic residues" evidence="1">
    <location>
        <begin position="38"/>
        <end position="51"/>
    </location>
</feature>
<sequence>MLKVAARIAAGEWRGFVFGTGDEGERVDVRWDWSDTEDGALEGWEESDFDFDSPGRGRTPSSASANSGKSQSKAKGKEPATESQEDEADPWKTPTEELGSDDWSRSWGVD</sequence>
<keyword evidence="3" id="KW-1185">Reference proteome</keyword>
<gene>
    <name evidence="2" type="ORF">UCRPA7_2956</name>
</gene>
<feature type="region of interest" description="Disordered" evidence="1">
    <location>
        <begin position="38"/>
        <end position="110"/>
    </location>
</feature>
<name>R8BQB2_PHAM7</name>
<organism evidence="2 3">
    <name type="scientific">Phaeoacremonium minimum (strain UCR-PA7)</name>
    <name type="common">Esca disease fungus</name>
    <name type="synonym">Togninia minima</name>
    <dbReference type="NCBI Taxonomy" id="1286976"/>
    <lineage>
        <taxon>Eukaryota</taxon>
        <taxon>Fungi</taxon>
        <taxon>Dikarya</taxon>
        <taxon>Ascomycota</taxon>
        <taxon>Pezizomycotina</taxon>
        <taxon>Sordariomycetes</taxon>
        <taxon>Sordariomycetidae</taxon>
        <taxon>Togniniales</taxon>
        <taxon>Togniniaceae</taxon>
        <taxon>Phaeoacremonium</taxon>
    </lineage>
</organism>
<dbReference type="HOGENOM" id="CLU_2172825_0_0_1"/>
<reference evidence="3" key="1">
    <citation type="journal article" date="2013" name="Genome Announc.">
        <title>Draft genome sequence of the ascomycete Phaeoacremonium aleophilum strain UCR-PA7, a causal agent of the esca disease complex in grapevines.</title>
        <authorList>
            <person name="Blanco-Ulate B."/>
            <person name="Rolshausen P."/>
            <person name="Cantu D."/>
        </authorList>
    </citation>
    <scope>NUCLEOTIDE SEQUENCE [LARGE SCALE GENOMIC DNA]</scope>
    <source>
        <strain evidence="3">UCR-PA7</strain>
    </source>
</reference>
<dbReference type="Proteomes" id="UP000014074">
    <property type="component" value="Unassembled WGS sequence"/>
</dbReference>
<dbReference type="AlphaFoldDB" id="R8BQB2"/>
<evidence type="ECO:0000313" key="2">
    <source>
        <dbReference type="EMBL" id="EOO01546.1"/>
    </source>
</evidence>
<dbReference type="KEGG" id="tmn:UCRPA7_2956"/>
<protein>
    <submittedName>
        <fullName evidence="2">Uncharacterized protein</fullName>
    </submittedName>
</protein>